<name>X0X8K0_9ZZZZ</name>
<evidence type="ECO:0000313" key="2">
    <source>
        <dbReference type="EMBL" id="GAG39390.1"/>
    </source>
</evidence>
<feature type="domain" description="N-acetyltransferase" evidence="1">
    <location>
        <begin position="49"/>
        <end position="114"/>
    </location>
</feature>
<gene>
    <name evidence="2" type="ORF">S01H1_65731</name>
</gene>
<dbReference type="AlphaFoldDB" id="X0X8K0"/>
<feature type="non-terminal residue" evidence="2">
    <location>
        <position position="114"/>
    </location>
</feature>
<protein>
    <recommendedName>
        <fullName evidence="1">N-acetyltransferase domain-containing protein</fullName>
    </recommendedName>
</protein>
<dbReference type="InterPro" id="IPR016181">
    <property type="entry name" value="Acyl_CoA_acyltransferase"/>
</dbReference>
<dbReference type="Pfam" id="PF00583">
    <property type="entry name" value="Acetyltransf_1"/>
    <property type="match status" value="1"/>
</dbReference>
<reference evidence="2" key="1">
    <citation type="journal article" date="2014" name="Front. Microbiol.">
        <title>High frequency of phylogenetically diverse reductive dehalogenase-homologous genes in deep subseafloor sedimentary metagenomes.</title>
        <authorList>
            <person name="Kawai M."/>
            <person name="Futagami T."/>
            <person name="Toyoda A."/>
            <person name="Takaki Y."/>
            <person name="Nishi S."/>
            <person name="Hori S."/>
            <person name="Arai W."/>
            <person name="Tsubouchi T."/>
            <person name="Morono Y."/>
            <person name="Uchiyama I."/>
            <person name="Ito T."/>
            <person name="Fujiyama A."/>
            <person name="Inagaki F."/>
            <person name="Takami H."/>
        </authorList>
    </citation>
    <scope>NUCLEOTIDE SEQUENCE</scope>
    <source>
        <strain evidence="2">Expedition CK06-06</strain>
    </source>
</reference>
<sequence>MKIVKAINLEDIERLKPVALQWKKTCNGKAMGIDLVPEVHFTDLAGLIDRDDADLFVLVNDKEEVIGYMGVDYFNSPLGNQRMAQEHYWYVVPGENRGKGAMLLVRALRKWAKE</sequence>
<dbReference type="Gene3D" id="3.40.630.30">
    <property type="match status" value="1"/>
</dbReference>
<dbReference type="EMBL" id="BARS01043416">
    <property type="protein sequence ID" value="GAG39390.1"/>
    <property type="molecule type" value="Genomic_DNA"/>
</dbReference>
<proteinExistence type="predicted"/>
<dbReference type="InterPro" id="IPR000182">
    <property type="entry name" value="GNAT_dom"/>
</dbReference>
<evidence type="ECO:0000259" key="1">
    <source>
        <dbReference type="Pfam" id="PF00583"/>
    </source>
</evidence>
<accession>X0X8K0</accession>
<organism evidence="2">
    <name type="scientific">marine sediment metagenome</name>
    <dbReference type="NCBI Taxonomy" id="412755"/>
    <lineage>
        <taxon>unclassified sequences</taxon>
        <taxon>metagenomes</taxon>
        <taxon>ecological metagenomes</taxon>
    </lineage>
</organism>
<dbReference type="GO" id="GO:0016747">
    <property type="term" value="F:acyltransferase activity, transferring groups other than amino-acyl groups"/>
    <property type="evidence" value="ECO:0007669"/>
    <property type="project" value="InterPro"/>
</dbReference>
<comment type="caution">
    <text evidence="2">The sequence shown here is derived from an EMBL/GenBank/DDBJ whole genome shotgun (WGS) entry which is preliminary data.</text>
</comment>
<dbReference type="SUPFAM" id="SSF55729">
    <property type="entry name" value="Acyl-CoA N-acyltransferases (Nat)"/>
    <property type="match status" value="1"/>
</dbReference>